<evidence type="ECO:0000313" key="9">
    <source>
        <dbReference type="EMBL" id="PSJ56416.1"/>
    </source>
</evidence>
<name>A0A2P7S1V3_9HYPH</name>
<feature type="region of interest" description="Disordered" evidence="8">
    <location>
        <begin position="1"/>
        <end position="22"/>
    </location>
</feature>
<dbReference type="EMBL" id="PXYK01000022">
    <property type="protein sequence ID" value="PSJ56416.1"/>
    <property type="molecule type" value="Genomic_DNA"/>
</dbReference>
<keyword evidence="5 6" id="KW-0472">Membrane</keyword>
<gene>
    <name evidence="6 9" type="primary">cysQ</name>
    <name evidence="9" type="ORF">C7I84_21235</name>
</gene>
<dbReference type="GO" id="GO:0000103">
    <property type="term" value="P:sulfate assimilation"/>
    <property type="evidence" value="ECO:0007669"/>
    <property type="project" value="TreeGrafter"/>
</dbReference>
<evidence type="ECO:0000256" key="8">
    <source>
        <dbReference type="SAM" id="MobiDB-lite"/>
    </source>
</evidence>
<evidence type="ECO:0000256" key="4">
    <source>
        <dbReference type="ARBA" id="ARBA00022801"/>
    </source>
</evidence>
<keyword evidence="4 6" id="KW-0378">Hydrolase</keyword>
<dbReference type="Pfam" id="PF00459">
    <property type="entry name" value="Inositol_P"/>
    <property type="match status" value="1"/>
</dbReference>
<dbReference type="HAMAP" id="MF_02095">
    <property type="entry name" value="CysQ"/>
    <property type="match status" value="1"/>
</dbReference>
<evidence type="ECO:0000313" key="10">
    <source>
        <dbReference type="Proteomes" id="UP000241229"/>
    </source>
</evidence>
<dbReference type="PROSITE" id="PS00630">
    <property type="entry name" value="IMP_2"/>
    <property type="match status" value="1"/>
</dbReference>
<feature type="binding site" evidence="6">
    <location>
        <position position="66"/>
    </location>
    <ligand>
        <name>Mg(2+)</name>
        <dbReference type="ChEBI" id="CHEBI:18420"/>
        <label>2</label>
    </ligand>
</feature>
<feature type="binding site" evidence="7">
    <location>
        <position position="69"/>
    </location>
    <ligand>
        <name>Mg(2+)</name>
        <dbReference type="ChEBI" id="CHEBI:18420"/>
        <label>1</label>
        <note>catalytic</note>
    </ligand>
</feature>
<comment type="subcellular location">
    <subcellularLocation>
        <location evidence="6">Cell inner membrane</location>
        <topology evidence="6">Peripheral membrane protein</topology>
        <orientation evidence="6">Cytoplasmic side</orientation>
    </subcellularLocation>
</comment>
<evidence type="ECO:0000256" key="7">
    <source>
        <dbReference type="PIRSR" id="PIRSR600760-2"/>
    </source>
</evidence>
<comment type="cofactor">
    <cofactor evidence="6 7">
        <name>Mg(2+)</name>
        <dbReference type="ChEBI" id="CHEBI:18420"/>
    </cofactor>
</comment>
<accession>A0A2P7S1V3</accession>
<comment type="catalytic activity">
    <reaction evidence="6">
        <text>adenosine 3',5'-bisphosphate + H2O = AMP + phosphate</text>
        <dbReference type="Rhea" id="RHEA:10040"/>
        <dbReference type="ChEBI" id="CHEBI:15377"/>
        <dbReference type="ChEBI" id="CHEBI:43474"/>
        <dbReference type="ChEBI" id="CHEBI:58343"/>
        <dbReference type="ChEBI" id="CHEBI:456215"/>
        <dbReference type="EC" id="3.1.3.7"/>
    </reaction>
</comment>
<reference evidence="9 10" key="1">
    <citation type="submission" date="2018-03" db="EMBL/GenBank/DDBJ databases">
        <title>The draft genome of Mesorhizobium sp. 6GN-30.</title>
        <authorList>
            <person name="Liu L."/>
            <person name="Li L."/>
            <person name="Wang T."/>
            <person name="Zhang X."/>
            <person name="Liang L."/>
        </authorList>
    </citation>
    <scope>NUCLEOTIDE SEQUENCE [LARGE SCALE GENOMIC DNA]</scope>
    <source>
        <strain evidence="9 10">6GN30</strain>
    </source>
</reference>
<dbReference type="CDD" id="cd01638">
    <property type="entry name" value="CysQ"/>
    <property type="match status" value="1"/>
</dbReference>
<feature type="binding site" evidence="6">
    <location>
        <position position="47"/>
    </location>
    <ligand>
        <name>Mg(2+)</name>
        <dbReference type="ChEBI" id="CHEBI:18420"/>
        <label>1</label>
    </ligand>
</feature>
<feature type="binding site" evidence="6">
    <location>
        <position position="194"/>
    </location>
    <ligand>
        <name>substrate</name>
    </ligand>
</feature>
<dbReference type="GO" id="GO:0008441">
    <property type="term" value="F:3'(2'),5'-bisphosphate nucleotidase activity"/>
    <property type="evidence" value="ECO:0007669"/>
    <property type="project" value="UniProtKB-UniRule"/>
</dbReference>
<dbReference type="OrthoDB" id="9785695at2"/>
<feature type="binding site" evidence="6">
    <location>
        <position position="194"/>
    </location>
    <ligand>
        <name>Mg(2+)</name>
        <dbReference type="ChEBI" id="CHEBI:18420"/>
        <label>2</label>
    </ligand>
</feature>
<feature type="binding site" evidence="6">
    <location>
        <position position="47"/>
    </location>
    <ligand>
        <name>substrate</name>
    </ligand>
</feature>
<dbReference type="EC" id="3.1.3.7" evidence="6"/>
<organism evidence="9 10">
    <name type="scientific">Kumtagia ephedrae</name>
    <dbReference type="NCBI Taxonomy" id="2116701"/>
    <lineage>
        <taxon>Bacteria</taxon>
        <taxon>Pseudomonadati</taxon>
        <taxon>Pseudomonadota</taxon>
        <taxon>Alphaproteobacteria</taxon>
        <taxon>Hyphomicrobiales</taxon>
        <taxon>Phyllobacteriaceae</taxon>
        <taxon>Kumtagia</taxon>
    </lineage>
</organism>
<evidence type="ECO:0000256" key="2">
    <source>
        <dbReference type="ARBA" id="ARBA00022475"/>
    </source>
</evidence>
<comment type="caution">
    <text evidence="9">The sequence shown here is derived from an EMBL/GenBank/DDBJ whole genome shotgun (WGS) entry which is preliminary data.</text>
</comment>
<dbReference type="Gene3D" id="3.40.190.80">
    <property type="match status" value="1"/>
</dbReference>
<keyword evidence="3 6" id="KW-0997">Cell inner membrane</keyword>
<dbReference type="Gene3D" id="3.30.540.10">
    <property type="entry name" value="Fructose-1,6-Bisphosphatase, subunit A, domain 1"/>
    <property type="match status" value="1"/>
</dbReference>
<keyword evidence="6 7" id="KW-0479">Metal-binding</keyword>
<dbReference type="Proteomes" id="UP000241229">
    <property type="component" value="Unassembled WGS sequence"/>
</dbReference>
<dbReference type="AlphaFoldDB" id="A0A2P7S1V3"/>
<dbReference type="GO" id="GO:0000287">
    <property type="term" value="F:magnesium ion binding"/>
    <property type="evidence" value="ECO:0007669"/>
    <property type="project" value="UniProtKB-UniRule"/>
</dbReference>
<dbReference type="GO" id="GO:0005886">
    <property type="term" value="C:plasma membrane"/>
    <property type="evidence" value="ECO:0007669"/>
    <property type="project" value="UniProtKB-SubCell"/>
</dbReference>
<dbReference type="SUPFAM" id="SSF56655">
    <property type="entry name" value="Carbohydrate phosphatase"/>
    <property type="match status" value="1"/>
</dbReference>
<dbReference type="GO" id="GO:0046854">
    <property type="term" value="P:phosphatidylinositol phosphate biosynthetic process"/>
    <property type="evidence" value="ECO:0007669"/>
    <property type="project" value="InterPro"/>
</dbReference>
<feature type="binding site" evidence="6">
    <location>
        <begin position="68"/>
        <end position="71"/>
    </location>
    <ligand>
        <name>substrate</name>
    </ligand>
</feature>
<protein>
    <recommendedName>
        <fullName evidence="6">3'(2'),5'-bisphosphate nucleotidase CysQ</fullName>
        <ecNumber evidence="6">3.1.3.7</ecNumber>
    </recommendedName>
    <alternativeName>
        <fullName evidence="6">3'(2'),5-bisphosphonucleoside 3'(2')-phosphohydrolase</fullName>
    </alternativeName>
    <alternativeName>
        <fullName evidence="6">3'-phosphoadenosine 5'-phosphate phosphatase</fullName>
        <shortName evidence="6">PAP phosphatase</shortName>
    </alternativeName>
</protein>
<keyword evidence="10" id="KW-1185">Reference proteome</keyword>
<comment type="similarity">
    <text evidence="1 6">Belongs to the inositol monophosphatase superfamily. CysQ family.</text>
</comment>
<feature type="binding site" evidence="7">
    <location>
        <position position="194"/>
    </location>
    <ligand>
        <name>Mg(2+)</name>
        <dbReference type="ChEBI" id="CHEBI:18420"/>
        <label>1</label>
        <note>catalytic</note>
    </ligand>
</feature>
<feature type="binding site" evidence="6">
    <location>
        <position position="66"/>
    </location>
    <ligand>
        <name>Mg(2+)</name>
        <dbReference type="ChEBI" id="CHEBI:18420"/>
        <label>1</label>
    </ligand>
</feature>
<dbReference type="InterPro" id="IPR000760">
    <property type="entry name" value="Inositol_monophosphatase-like"/>
</dbReference>
<dbReference type="InterPro" id="IPR050725">
    <property type="entry name" value="CysQ/Inositol_MonoPase"/>
</dbReference>
<evidence type="ECO:0000256" key="3">
    <source>
        <dbReference type="ARBA" id="ARBA00022519"/>
    </source>
</evidence>
<dbReference type="InterPro" id="IPR006240">
    <property type="entry name" value="CysQ"/>
</dbReference>
<evidence type="ECO:0000256" key="5">
    <source>
        <dbReference type="ARBA" id="ARBA00023136"/>
    </source>
</evidence>
<keyword evidence="2 6" id="KW-1003">Cell membrane</keyword>
<feature type="binding site" evidence="6">
    <location>
        <position position="69"/>
    </location>
    <ligand>
        <name>Mg(2+)</name>
        <dbReference type="ChEBI" id="CHEBI:18420"/>
        <label>2</label>
    </ligand>
</feature>
<feature type="binding site" evidence="6">
    <location>
        <position position="68"/>
    </location>
    <ligand>
        <name>Mg(2+)</name>
        <dbReference type="ChEBI" id="CHEBI:18420"/>
        <label>1</label>
    </ligand>
</feature>
<sequence length="260" mass="27991">MAVYADGAFGHRRKTDGSPVTEADHRAEAVILRGLAAECAGIPVVAEEEAAAGRVPRTAERFFLVDPLDGTREFIQRNGEFTVNIALIEGGRPVMGMIHAPALGLVFAAAGNEAWRADVEHGLAGPLRRIVTRPAPTRLAVVGSRVNCAEDTIEWLKRFDVEALVSRGSSLKFCLVACGEADLYPRFGRTMEWDTAAGDAILRAAGGMTMTVDGIPLTYGNRNRPGQADFANPSFVALGDLMLRDAAGRRLLEPDRHVVR</sequence>
<dbReference type="InterPro" id="IPR020550">
    <property type="entry name" value="Inositol_monophosphatase_CS"/>
</dbReference>
<comment type="function">
    <text evidence="6">Converts adenosine-3',5'-bisphosphate (PAP) to AMP.</text>
</comment>
<evidence type="ECO:0000256" key="6">
    <source>
        <dbReference type="HAMAP-Rule" id="MF_02095"/>
    </source>
</evidence>
<evidence type="ECO:0000256" key="1">
    <source>
        <dbReference type="ARBA" id="ARBA00005289"/>
    </source>
</evidence>
<feature type="binding site" evidence="7">
    <location>
        <position position="47"/>
    </location>
    <ligand>
        <name>Mg(2+)</name>
        <dbReference type="ChEBI" id="CHEBI:18420"/>
        <label>1</label>
        <note>catalytic</note>
    </ligand>
</feature>
<dbReference type="PANTHER" id="PTHR43028:SF5">
    <property type="entry name" value="3'(2'),5'-BISPHOSPHATE NUCLEOTIDASE 1"/>
    <property type="match status" value="1"/>
</dbReference>
<proteinExistence type="inferred from homology"/>
<dbReference type="PRINTS" id="PR00377">
    <property type="entry name" value="IMPHPHTASES"/>
</dbReference>
<feature type="binding site" evidence="7">
    <location>
        <position position="66"/>
    </location>
    <ligand>
        <name>Mg(2+)</name>
        <dbReference type="ChEBI" id="CHEBI:18420"/>
        <label>1</label>
        <note>catalytic</note>
    </ligand>
</feature>
<dbReference type="PANTHER" id="PTHR43028">
    <property type="entry name" value="3'(2'),5'-BISPHOSPHATE NUCLEOTIDASE 1"/>
    <property type="match status" value="1"/>
</dbReference>
<dbReference type="NCBIfam" id="TIGR01331">
    <property type="entry name" value="bisphos_cysQ"/>
    <property type="match status" value="1"/>
</dbReference>
<feature type="binding site" evidence="7">
    <location>
        <position position="68"/>
    </location>
    <ligand>
        <name>Mg(2+)</name>
        <dbReference type="ChEBI" id="CHEBI:18420"/>
        <label>1</label>
        <note>catalytic</note>
    </ligand>
</feature>
<dbReference type="GO" id="GO:0050427">
    <property type="term" value="P:3'-phosphoadenosine 5'-phosphosulfate metabolic process"/>
    <property type="evidence" value="ECO:0007669"/>
    <property type="project" value="TreeGrafter"/>
</dbReference>
<keyword evidence="6 7" id="KW-0460">Magnesium</keyword>